<feature type="region of interest" description="Disordered" evidence="1">
    <location>
        <begin position="244"/>
        <end position="305"/>
    </location>
</feature>
<comment type="caution">
    <text evidence="2">The sequence shown here is derived from an EMBL/GenBank/DDBJ whole genome shotgun (WGS) entry which is preliminary data.</text>
</comment>
<reference evidence="2" key="1">
    <citation type="submission" date="2021-06" db="EMBL/GenBank/DDBJ databases">
        <authorList>
            <person name="Kallberg Y."/>
            <person name="Tangrot J."/>
            <person name="Rosling A."/>
        </authorList>
    </citation>
    <scope>NUCLEOTIDE SEQUENCE</scope>
    <source>
        <strain evidence="2">MA453B</strain>
    </source>
</reference>
<protein>
    <submittedName>
        <fullName evidence="2">735_t:CDS:1</fullName>
    </submittedName>
</protein>
<feature type="compositionally biased region" description="Basic and acidic residues" evidence="1">
    <location>
        <begin position="244"/>
        <end position="268"/>
    </location>
</feature>
<evidence type="ECO:0000256" key="1">
    <source>
        <dbReference type="SAM" id="MobiDB-lite"/>
    </source>
</evidence>
<dbReference type="EMBL" id="CAJVPY010029799">
    <property type="protein sequence ID" value="CAG8794623.1"/>
    <property type="molecule type" value="Genomic_DNA"/>
</dbReference>
<sequence length="305" mass="34861">MPCYADTIVKVNQVRQTCNKDSKLVAVRAVGVYPIESEDCELDMTLFILMNDKERDPNSQSIFETNEYYCVGGKIVLRSYNGNLRLKMTVASSTHLSIKKNFGSNRCPLKVSLIGVAQDAPKEINHENAILNVLVNNYDRQIYMLFVVGQMEIIEKNLYVYAVDISYVDTGSATKKKVNISENTPALYRSVHSRLLNVYQSVNEDSSKAAGMKNSDLDNEKSKLVTDLTTEDFHIDKRTRVEDEKDDFTKYVDERTNDRDKESMDRSNKYKSGIVQDNKSSEYNYENSNKGKEKIIQPVVHNTRQ</sequence>
<dbReference type="Proteomes" id="UP000789405">
    <property type="component" value="Unassembled WGS sequence"/>
</dbReference>
<dbReference type="AlphaFoldDB" id="A0A9N9P7Q9"/>
<evidence type="ECO:0000313" key="3">
    <source>
        <dbReference type="Proteomes" id="UP000789405"/>
    </source>
</evidence>
<gene>
    <name evidence="2" type="ORF">DERYTH_LOCUS22105</name>
</gene>
<feature type="non-terminal residue" evidence="2">
    <location>
        <position position="305"/>
    </location>
</feature>
<evidence type="ECO:0000313" key="2">
    <source>
        <dbReference type="EMBL" id="CAG8794623.1"/>
    </source>
</evidence>
<proteinExistence type="predicted"/>
<accession>A0A9N9P7Q9</accession>
<organism evidence="2 3">
    <name type="scientific">Dentiscutata erythropus</name>
    <dbReference type="NCBI Taxonomy" id="1348616"/>
    <lineage>
        <taxon>Eukaryota</taxon>
        <taxon>Fungi</taxon>
        <taxon>Fungi incertae sedis</taxon>
        <taxon>Mucoromycota</taxon>
        <taxon>Glomeromycotina</taxon>
        <taxon>Glomeromycetes</taxon>
        <taxon>Diversisporales</taxon>
        <taxon>Gigasporaceae</taxon>
        <taxon>Dentiscutata</taxon>
    </lineage>
</organism>
<keyword evidence="3" id="KW-1185">Reference proteome</keyword>
<dbReference type="OrthoDB" id="2425801at2759"/>
<name>A0A9N9P7Q9_9GLOM</name>